<evidence type="ECO:0000313" key="1">
    <source>
        <dbReference type="EMBL" id="PNR59352.1"/>
    </source>
</evidence>
<dbReference type="EMBL" id="ABEU02000002">
    <property type="protein sequence ID" value="PNR59352.1"/>
    <property type="molecule type" value="Genomic_DNA"/>
</dbReference>
<dbReference type="Proteomes" id="UP000006727">
    <property type="component" value="Chromosome 2"/>
</dbReference>
<accession>A0A2K1L004</accession>
<protein>
    <submittedName>
        <fullName evidence="1 2">Uncharacterized protein</fullName>
    </submittedName>
</protein>
<sequence>MIITPKIMIVSLPMHTTMSGSFCSLVLHDMGEVHDKIFRHFLAKFQVLLHALAFESGRCSPTGECSCQE</sequence>
<dbReference type="AlphaFoldDB" id="A0A2K1L004"/>
<name>A0A2K1L004_PHYPA</name>
<gene>
    <name evidence="1" type="ORF">PHYPA_002143</name>
</gene>
<evidence type="ECO:0000313" key="2">
    <source>
        <dbReference type="EnsemblPlants" id="PAC:32933210.CDS.1"/>
    </source>
</evidence>
<keyword evidence="3" id="KW-1185">Reference proteome</keyword>
<proteinExistence type="predicted"/>
<dbReference type="InParanoid" id="A0A2K1L004"/>
<reference evidence="1 3" key="1">
    <citation type="journal article" date="2008" name="Science">
        <title>The Physcomitrella genome reveals evolutionary insights into the conquest of land by plants.</title>
        <authorList>
            <person name="Rensing S."/>
            <person name="Lang D."/>
            <person name="Zimmer A."/>
            <person name="Terry A."/>
            <person name="Salamov A."/>
            <person name="Shapiro H."/>
            <person name="Nishiyama T."/>
            <person name="Perroud P.-F."/>
            <person name="Lindquist E."/>
            <person name="Kamisugi Y."/>
            <person name="Tanahashi T."/>
            <person name="Sakakibara K."/>
            <person name="Fujita T."/>
            <person name="Oishi K."/>
            <person name="Shin-I T."/>
            <person name="Kuroki Y."/>
            <person name="Toyoda A."/>
            <person name="Suzuki Y."/>
            <person name="Hashimoto A."/>
            <person name="Yamaguchi K."/>
            <person name="Sugano A."/>
            <person name="Kohara Y."/>
            <person name="Fujiyama A."/>
            <person name="Anterola A."/>
            <person name="Aoki S."/>
            <person name="Ashton N."/>
            <person name="Barbazuk W.B."/>
            <person name="Barker E."/>
            <person name="Bennetzen J."/>
            <person name="Bezanilla M."/>
            <person name="Blankenship R."/>
            <person name="Cho S.H."/>
            <person name="Dutcher S."/>
            <person name="Estelle M."/>
            <person name="Fawcett J.A."/>
            <person name="Gundlach H."/>
            <person name="Hanada K."/>
            <person name="Heyl A."/>
            <person name="Hicks K.A."/>
            <person name="Hugh J."/>
            <person name="Lohr M."/>
            <person name="Mayer K."/>
            <person name="Melkozernov A."/>
            <person name="Murata T."/>
            <person name="Nelson D."/>
            <person name="Pils B."/>
            <person name="Prigge M."/>
            <person name="Reiss B."/>
            <person name="Renner T."/>
            <person name="Rombauts S."/>
            <person name="Rushton P."/>
            <person name="Sanderfoot A."/>
            <person name="Schween G."/>
            <person name="Shiu S.-H."/>
            <person name="Stueber K."/>
            <person name="Theodoulou F.L."/>
            <person name="Tu H."/>
            <person name="Van de Peer Y."/>
            <person name="Verrier P.J."/>
            <person name="Waters E."/>
            <person name="Wood A."/>
            <person name="Yang L."/>
            <person name="Cove D."/>
            <person name="Cuming A."/>
            <person name="Hasebe M."/>
            <person name="Lucas S."/>
            <person name="Mishler D.B."/>
            <person name="Reski R."/>
            <person name="Grigoriev I."/>
            <person name="Quatrano R.S."/>
            <person name="Boore J.L."/>
        </authorList>
    </citation>
    <scope>NUCLEOTIDE SEQUENCE [LARGE SCALE GENOMIC DNA]</scope>
    <source>
        <strain evidence="2 3">cv. Gransden 2004</strain>
    </source>
</reference>
<reference evidence="1 3" key="2">
    <citation type="journal article" date="2018" name="Plant J.">
        <title>The Physcomitrella patens chromosome-scale assembly reveals moss genome structure and evolution.</title>
        <authorList>
            <person name="Lang D."/>
            <person name="Ullrich K.K."/>
            <person name="Murat F."/>
            <person name="Fuchs J."/>
            <person name="Jenkins J."/>
            <person name="Haas F.B."/>
            <person name="Piednoel M."/>
            <person name="Gundlach H."/>
            <person name="Van Bel M."/>
            <person name="Meyberg R."/>
            <person name="Vives C."/>
            <person name="Morata J."/>
            <person name="Symeonidi A."/>
            <person name="Hiss M."/>
            <person name="Muchero W."/>
            <person name="Kamisugi Y."/>
            <person name="Saleh O."/>
            <person name="Blanc G."/>
            <person name="Decker E.L."/>
            <person name="van Gessel N."/>
            <person name="Grimwood J."/>
            <person name="Hayes R.D."/>
            <person name="Graham S.W."/>
            <person name="Gunter L.E."/>
            <person name="McDaniel S.F."/>
            <person name="Hoernstein S.N.W."/>
            <person name="Larsson A."/>
            <person name="Li F.W."/>
            <person name="Perroud P.F."/>
            <person name="Phillips J."/>
            <person name="Ranjan P."/>
            <person name="Rokshar D.S."/>
            <person name="Rothfels C.J."/>
            <person name="Schneider L."/>
            <person name="Shu S."/>
            <person name="Stevenson D.W."/>
            <person name="Thummler F."/>
            <person name="Tillich M."/>
            <person name="Villarreal Aguilar J.C."/>
            <person name="Widiez T."/>
            <person name="Wong G.K."/>
            <person name="Wymore A."/>
            <person name="Zhang Y."/>
            <person name="Zimmer A.D."/>
            <person name="Quatrano R.S."/>
            <person name="Mayer K.F.X."/>
            <person name="Goodstein D."/>
            <person name="Casacuberta J.M."/>
            <person name="Vandepoele K."/>
            <person name="Reski R."/>
            <person name="Cuming A.C."/>
            <person name="Tuskan G.A."/>
            <person name="Maumus F."/>
            <person name="Salse J."/>
            <person name="Schmutz J."/>
            <person name="Rensing S.A."/>
        </authorList>
    </citation>
    <scope>NUCLEOTIDE SEQUENCE [LARGE SCALE GENOMIC DNA]</scope>
    <source>
        <strain evidence="2 3">cv. Gransden 2004</strain>
    </source>
</reference>
<reference evidence="2" key="3">
    <citation type="submission" date="2020-12" db="UniProtKB">
        <authorList>
            <consortium name="EnsemblPlants"/>
        </authorList>
    </citation>
    <scope>IDENTIFICATION</scope>
</reference>
<dbReference type="Gramene" id="Pp3c2_3229V3.1">
    <property type="protein sequence ID" value="PAC:32933210.CDS.1"/>
    <property type="gene ID" value="Pp3c2_3229"/>
</dbReference>
<dbReference type="EnsemblPlants" id="Pp3c2_3229V3.1">
    <property type="protein sequence ID" value="PAC:32933210.CDS.1"/>
    <property type="gene ID" value="Pp3c2_3229"/>
</dbReference>
<evidence type="ECO:0000313" key="3">
    <source>
        <dbReference type="Proteomes" id="UP000006727"/>
    </source>
</evidence>
<organism evidence="1">
    <name type="scientific">Physcomitrium patens</name>
    <name type="common">Spreading-leaved earth moss</name>
    <name type="synonym">Physcomitrella patens</name>
    <dbReference type="NCBI Taxonomy" id="3218"/>
    <lineage>
        <taxon>Eukaryota</taxon>
        <taxon>Viridiplantae</taxon>
        <taxon>Streptophyta</taxon>
        <taxon>Embryophyta</taxon>
        <taxon>Bryophyta</taxon>
        <taxon>Bryophytina</taxon>
        <taxon>Bryopsida</taxon>
        <taxon>Funariidae</taxon>
        <taxon>Funariales</taxon>
        <taxon>Funariaceae</taxon>
        <taxon>Physcomitrium</taxon>
    </lineage>
</organism>